<name>A0A433NNH6_CHLFR</name>
<feature type="compositionally biased region" description="Basic and acidic residues" evidence="1">
    <location>
        <begin position="111"/>
        <end position="123"/>
    </location>
</feature>
<proteinExistence type="predicted"/>
<dbReference type="OrthoDB" id="531088at2"/>
<gene>
    <name evidence="2" type="ORF">PCC6912_10300</name>
</gene>
<accession>A0A433NNH6</accession>
<reference evidence="2 3" key="1">
    <citation type="journal article" date="2019" name="Genome Biol. Evol.">
        <title>Day and night: Metabolic profiles and evolutionary relationships of six axenic non-marine cyanobacteria.</title>
        <authorList>
            <person name="Will S.E."/>
            <person name="Henke P."/>
            <person name="Boedeker C."/>
            <person name="Huang S."/>
            <person name="Brinkmann H."/>
            <person name="Rohde M."/>
            <person name="Jarek M."/>
            <person name="Friedl T."/>
            <person name="Seufert S."/>
            <person name="Schumacher M."/>
            <person name="Overmann J."/>
            <person name="Neumann-Schaal M."/>
            <person name="Petersen J."/>
        </authorList>
    </citation>
    <scope>NUCLEOTIDE SEQUENCE [LARGE SCALE GENOMIC DNA]</scope>
    <source>
        <strain evidence="2 3">PCC 6912</strain>
    </source>
</reference>
<protein>
    <submittedName>
        <fullName evidence="2">Uncharacterized protein</fullName>
    </submittedName>
</protein>
<dbReference type="Proteomes" id="UP000268857">
    <property type="component" value="Unassembled WGS sequence"/>
</dbReference>
<comment type="caution">
    <text evidence="2">The sequence shown here is derived from an EMBL/GenBank/DDBJ whole genome shotgun (WGS) entry which is preliminary data.</text>
</comment>
<evidence type="ECO:0000256" key="1">
    <source>
        <dbReference type="SAM" id="MobiDB-lite"/>
    </source>
</evidence>
<keyword evidence="3" id="KW-1185">Reference proteome</keyword>
<dbReference type="AlphaFoldDB" id="A0A433NNH6"/>
<feature type="region of interest" description="Disordered" evidence="1">
    <location>
        <begin position="47"/>
        <end position="123"/>
    </location>
</feature>
<dbReference type="EMBL" id="RSCJ01000003">
    <property type="protein sequence ID" value="RUR84914.1"/>
    <property type="molecule type" value="Genomic_DNA"/>
</dbReference>
<organism evidence="2 3">
    <name type="scientific">Chlorogloeopsis fritschii PCC 6912</name>
    <dbReference type="NCBI Taxonomy" id="211165"/>
    <lineage>
        <taxon>Bacteria</taxon>
        <taxon>Bacillati</taxon>
        <taxon>Cyanobacteriota</taxon>
        <taxon>Cyanophyceae</taxon>
        <taxon>Nostocales</taxon>
        <taxon>Chlorogloeopsidaceae</taxon>
        <taxon>Chlorogloeopsis</taxon>
    </lineage>
</organism>
<sequence length="123" mass="13175">MTEEIKPNVSQAPTEDARLAAENMASGEEKAPSVDMEADYQAAQQFSVSEIDRTSEGAKAAEAATAPEYQMPEAQETKTEAQSTGDPDDYQEMAKEVGGSRDQGVTSVDDDLLKQALDKGQSK</sequence>
<evidence type="ECO:0000313" key="3">
    <source>
        <dbReference type="Proteomes" id="UP000268857"/>
    </source>
</evidence>
<dbReference type="RefSeq" id="WP_016872654.1">
    <property type="nucleotide sequence ID" value="NZ_AJLN01000084.1"/>
</dbReference>
<evidence type="ECO:0000313" key="2">
    <source>
        <dbReference type="EMBL" id="RUR84914.1"/>
    </source>
</evidence>